<evidence type="ECO:0000313" key="1">
    <source>
        <dbReference type="EMBL" id="EDM03615.1"/>
    </source>
</evidence>
<reference evidence="2" key="1">
    <citation type="submission" date="2005-09" db="EMBL/GenBank/DDBJ databases">
        <authorList>
            <person name="Mural R.J."/>
            <person name="Li P.W."/>
            <person name="Adams M.D."/>
            <person name="Amanatides P.G."/>
            <person name="Baden-Tillson H."/>
            <person name="Barnstead M."/>
            <person name="Chin S.H."/>
            <person name="Dew I."/>
            <person name="Evans C.A."/>
            <person name="Ferriera S."/>
            <person name="Flanigan M."/>
            <person name="Fosler C."/>
            <person name="Glodek A."/>
            <person name="Gu Z."/>
            <person name="Holt R.A."/>
            <person name="Jennings D."/>
            <person name="Kraft C.L."/>
            <person name="Lu F."/>
            <person name="Nguyen T."/>
            <person name="Nusskern D.R."/>
            <person name="Pfannkoch C.M."/>
            <person name="Sitter C."/>
            <person name="Sutton G.G."/>
            <person name="Venter J.C."/>
            <person name="Wang Z."/>
            <person name="Woodage T."/>
            <person name="Zheng X.H."/>
            <person name="Zhong F."/>
        </authorList>
    </citation>
    <scope>NUCLEOTIDE SEQUENCE [LARGE SCALE GENOMIC DNA]</scope>
    <source>
        <strain>BN</strain>
        <strain evidence="2">Sprague-Dawley</strain>
    </source>
</reference>
<protein>
    <submittedName>
        <fullName evidence="1">RCG61666</fullName>
    </submittedName>
</protein>
<sequence length="31" mass="3663">MFLRAAEKVPMGWPFKNLRSVIQETNQPVQF</sequence>
<dbReference type="Proteomes" id="UP000234681">
    <property type="component" value="Chromosome 6"/>
</dbReference>
<accession>A6HC60</accession>
<name>A6HC60_RAT</name>
<organism evidence="1 2">
    <name type="scientific">Rattus norvegicus</name>
    <name type="common">Rat</name>
    <dbReference type="NCBI Taxonomy" id="10116"/>
    <lineage>
        <taxon>Eukaryota</taxon>
        <taxon>Metazoa</taxon>
        <taxon>Chordata</taxon>
        <taxon>Craniata</taxon>
        <taxon>Vertebrata</taxon>
        <taxon>Euteleostomi</taxon>
        <taxon>Mammalia</taxon>
        <taxon>Eutheria</taxon>
        <taxon>Euarchontoglires</taxon>
        <taxon>Glires</taxon>
        <taxon>Rodentia</taxon>
        <taxon>Myomorpha</taxon>
        <taxon>Muroidea</taxon>
        <taxon>Muridae</taxon>
        <taxon>Murinae</taxon>
        <taxon>Rattus</taxon>
    </lineage>
</organism>
<evidence type="ECO:0000313" key="2">
    <source>
        <dbReference type="Proteomes" id="UP000234681"/>
    </source>
</evidence>
<dbReference type="EMBL" id="CH473947">
    <property type="protein sequence ID" value="EDM03615.1"/>
    <property type="molecule type" value="Genomic_DNA"/>
</dbReference>
<proteinExistence type="predicted"/>
<dbReference type="AlphaFoldDB" id="A6HC60"/>
<gene>
    <name evidence="1" type="ORF">rCG_61666</name>
</gene>